<evidence type="ECO:0000256" key="2">
    <source>
        <dbReference type="SAM" id="SignalP"/>
    </source>
</evidence>
<feature type="compositionally biased region" description="Basic and acidic residues" evidence="1">
    <location>
        <begin position="180"/>
        <end position="202"/>
    </location>
</feature>
<dbReference type="Proteomes" id="UP000541810">
    <property type="component" value="Unassembled WGS sequence"/>
</dbReference>
<feature type="signal peptide" evidence="2">
    <location>
        <begin position="1"/>
        <end position="27"/>
    </location>
</feature>
<dbReference type="InterPro" id="IPR001680">
    <property type="entry name" value="WD40_rpt"/>
</dbReference>
<dbReference type="AlphaFoldDB" id="A0A7X0LKX7"/>
<dbReference type="SMART" id="SM00320">
    <property type="entry name" value="WD40"/>
    <property type="match status" value="1"/>
</dbReference>
<comment type="caution">
    <text evidence="3">The sequence shown here is derived from an EMBL/GenBank/DDBJ whole genome shotgun (WGS) entry which is preliminary data.</text>
</comment>
<feature type="region of interest" description="Disordered" evidence="1">
    <location>
        <begin position="180"/>
        <end position="213"/>
    </location>
</feature>
<protein>
    <submittedName>
        <fullName evidence="3">Uncharacterized protein</fullName>
    </submittedName>
</protein>
<reference evidence="3 4" key="1">
    <citation type="submission" date="2020-08" db="EMBL/GenBank/DDBJ databases">
        <title>Genomic Encyclopedia of Type Strains, Phase IV (KMG-IV): sequencing the most valuable type-strain genomes for metagenomic binning, comparative biology and taxonomic classification.</title>
        <authorList>
            <person name="Goeker M."/>
        </authorList>
    </citation>
    <scope>NUCLEOTIDE SEQUENCE [LARGE SCALE GENOMIC DNA]</scope>
    <source>
        <strain evidence="3 4">DSM 103725</strain>
    </source>
</reference>
<gene>
    <name evidence="3" type="ORF">HNQ40_001214</name>
</gene>
<dbReference type="SUPFAM" id="SSF50998">
    <property type="entry name" value="Quinoprotein alcohol dehydrogenase-like"/>
    <property type="match status" value="1"/>
</dbReference>
<organism evidence="3 4">
    <name type="scientific">Algisphaera agarilytica</name>
    <dbReference type="NCBI Taxonomy" id="1385975"/>
    <lineage>
        <taxon>Bacteria</taxon>
        <taxon>Pseudomonadati</taxon>
        <taxon>Planctomycetota</taxon>
        <taxon>Phycisphaerae</taxon>
        <taxon>Phycisphaerales</taxon>
        <taxon>Phycisphaeraceae</taxon>
        <taxon>Algisphaera</taxon>
    </lineage>
</organism>
<sequence length="734" mass="79776">MRIQRSSVWWCSGLAIALSAAAFSVHAFEPSPGDAVEVREGDIWSPAEFIKKEGRRLQIRYDDGTEEWITADRLRAVGGVSDGPAATPEREKPRRFRTGQEVELKRHSRWVEAEVKRASPPLYLIATKQGIGVTQFHWEWVDAPRLRTPGEDHEGPDVFSQFGHSVHNDSIRDSLRKAKEAFADHEKKESQTTRDDSGKRDPFAPPPFAHPVSEADRLGMEITTVSPGRWGEVLVDPADETIQRPRTLSLKSGENRFFEKPVVMQMSGTHALVVIEDTPPGKATTIYAEKVDIARGRVTGAVEFDAAALPRALSPGGERLASVANGFHIGSKNRLDVWDWSARQPKHLVSFAPFDDRQKSQADIEQVLFVDADTVVVSNRRGVVSAWDATTGRGLWEVSGLDQGSDVLALTPGGEWLAALADGRAVLLDVRTGEVGATLPGADFRVRSLSFSPDGQTLVAGGRNLVKGWDLLNRVSWPSIGLRPGESGPPVAADSGLVFAGGWVYDLKTGQPIWGYDMDQDGVSRVKFAAHAGSLVRIGKSTELKRDAGPAFVLTAWPLPGRAAKGIDQARAGMDSPTMLLQPGDRVSVDVSKVEASGAEREAIKNALVDQLEGRGVLVADGQAVRVVGVTTTESEQRVYESRGRNPFEPELTKVDAKTRTTRLAIEIDGQPAWAVTSMSQPGWLVTREQGQSVQEAVDASARHDAAGFLNRVKLPDLIPDPREAPEGSTVLSD</sequence>
<evidence type="ECO:0000313" key="3">
    <source>
        <dbReference type="EMBL" id="MBB6429408.1"/>
    </source>
</evidence>
<dbReference type="InterPro" id="IPR011047">
    <property type="entry name" value="Quinoprotein_ADH-like_sf"/>
</dbReference>
<dbReference type="Gene3D" id="2.130.10.10">
    <property type="entry name" value="YVTN repeat-like/Quinoprotein amine dehydrogenase"/>
    <property type="match status" value="1"/>
</dbReference>
<keyword evidence="4" id="KW-1185">Reference proteome</keyword>
<evidence type="ECO:0000256" key="1">
    <source>
        <dbReference type="SAM" id="MobiDB-lite"/>
    </source>
</evidence>
<proteinExistence type="predicted"/>
<dbReference type="InterPro" id="IPR015943">
    <property type="entry name" value="WD40/YVTN_repeat-like_dom_sf"/>
</dbReference>
<evidence type="ECO:0000313" key="4">
    <source>
        <dbReference type="Proteomes" id="UP000541810"/>
    </source>
</evidence>
<name>A0A7X0LKX7_9BACT</name>
<accession>A0A7X0LKX7</accession>
<feature type="chain" id="PRO_5031079879" evidence="2">
    <location>
        <begin position="28"/>
        <end position="734"/>
    </location>
</feature>
<keyword evidence="2" id="KW-0732">Signal</keyword>
<dbReference type="EMBL" id="JACHGY010000001">
    <property type="protein sequence ID" value="MBB6429408.1"/>
    <property type="molecule type" value="Genomic_DNA"/>
</dbReference>
<dbReference type="RefSeq" id="WP_184676989.1">
    <property type="nucleotide sequence ID" value="NZ_JACHGY010000001.1"/>
</dbReference>